<dbReference type="EMBL" id="LAYZ01000024">
    <property type="protein sequence ID" value="KKK33957.1"/>
    <property type="molecule type" value="Genomic_DNA"/>
</dbReference>
<dbReference type="Gene3D" id="3.40.50.2000">
    <property type="entry name" value="Glycogen Phosphorylase B"/>
    <property type="match status" value="2"/>
</dbReference>
<sequence>MNLLYIVNFHAPMGGLHENVYASAIYMKKQGCTVHVVLKPGRLEQRMKAEGIHTITTDFSDADQALESIENVDVAFDLVHFHPGPSKYPALKYAEKYSVPLIETYHGIWLDGLGAHIDRLDAIVTVSEGIKNHLQSRIDAHYEKYYVMPNGYDSSLFDQPKYHDRDSEEITVGFVTRLDRDKQFILDILLLAVNHIKTRPDIKINIHMIGDGTHRDEFMELCQNMLEDTGHTIQFKGWLVDEELKNAYLDCDIIIAPGRSAIEGMACGKPVIAVGSKIYIGLITQKNWQSAVYSNFGGAGKKFADYELDSVGEDLNHLLDDQANINRLGRFGHEIAKQFFDGDRINQELYDLYSILHLSE</sequence>
<dbReference type="PANTHER" id="PTHR45947:SF3">
    <property type="entry name" value="SULFOQUINOVOSYL TRANSFERASE SQD2"/>
    <property type="match status" value="1"/>
</dbReference>
<name>A0A0M2SM71_9STAP</name>
<dbReference type="PATRIC" id="fig|1432562.3.peg.2016"/>
<dbReference type="AlphaFoldDB" id="A0A0M2SM71"/>
<feature type="domain" description="Glycosyltransferase subfamily 4-like N-terminal" evidence="2">
    <location>
        <begin position="14"/>
        <end position="154"/>
    </location>
</feature>
<gene>
    <name evidence="3" type="ORF">WN59_10165</name>
</gene>
<dbReference type="InterPro" id="IPR028098">
    <property type="entry name" value="Glyco_trans_4-like_N"/>
</dbReference>
<organism evidence="3 4">
    <name type="scientific">Salinicoccus sediminis</name>
    <dbReference type="NCBI Taxonomy" id="1432562"/>
    <lineage>
        <taxon>Bacteria</taxon>
        <taxon>Bacillati</taxon>
        <taxon>Bacillota</taxon>
        <taxon>Bacilli</taxon>
        <taxon>Bacillales</taxon>
        <taxon>Staphylococcaceae</taxon>
        <taxon>Salinicoccus</taxon>
    </lineage>
</organism>
<dbReference type="Pfam" id="PF13439">
    <property type="entry name" value="Glyco_transf_4"/>
    <property type="match status" value="1"/>
</dbReference>
<dbReference type="STRING" id="1432562.WN59_10165"/>
<dbReference type="SUPFAM" id="SSF53756">
    <property type="entry name" value="UDP-Glycosyltransferase/glycogen phosphorylase"/>
    <property type="match status" value="1"/>
</dbReference>
<dbReference type="InterPro" id="IPR050194">
    <property type="entry name" value="Glycosyltransferase_grp1"/>
</dbReference>
<dbReference type="RefSeq" id="WP_046516780.1">
    <property type="nucleotide sequence ID" value="NZ_LAYZ01000024.1"/>
</dbReference>
<dbReference type="Pfam" id="PF00534">
    <property type="entry name" value="Glycos_transf_1"/>
    <property type="match status" value="1"/>
</dbReference>
<dbReference type="PANTHER" id="PTHR45947">
    <property type="entry name" value="SULFOQUINOVOSYL TRANSFERASE SQD2"/>
    <property type="match status" value="1"/>
</dbReference>
<protein>
    <recommendedName>
        <fullName evidence="5">Glycosyltransferase subfamily 4-like N-terminal domain-containing protein</fullName>
    </recommendedName>
</protein>
<feature type="domain" description="Glycosyl transferase family 1" evidence="1">
    <location>
        <begin position="161"/>
        <end position="284"/>
    </location>
</feature>
<evidence type="ECO:0008006" key="5">
    <source>
        <dbReference type="Google" id="ProtNLM"/>
    </source>
</evidence>
<accession>A0A0M2SM71</accession>
<dbReference type="InterPro" id="IPR001296">
    <property type="entry name" value="Glyco_trans_1"/>
</dbReference>
<comment type="caution">
    <text evidence="3">The sequence shown here is derived from an EMBL/GenBank/DDBJ whole genome shotgun (WGS) entry which is preliminary data.</text>
</comment>
<dbReference type="Proteomes" id="UP000034287">
    <property type="component" value="Unassembled WGS sequence"/>
</dbReference>
<evidence type="ECO:0000313" key="4">
    <source>
        <dbReference type="Proteomes" id="UP000034287"/>
    </source>
</evidence>
<proteinExistence type="predicted"/>
<dbReference type="GO" id="GO:0016757">
    <property type="term" value="F:glycosyltransferase activity"/>
    <property type="evidence" value="ECO:0007669"/>
    <property type="project" value="InterPro"/>
</dbReference>
<evidence type="ECO:0000259" key="2">
    <source>
        <dbReference type="Pfam" id="PF13439"/>
    </source>
</evidence>
<evidence type="ECO:0000313" key="3">
    <source>
        <dbReference type="EMBL" id="KKK33957.1"/>
    </source>
</evidence>
<keyword evidence="4" id="KW-1185">Reference proteome</keyword>
<dbReference type="CDD" id="cd03801">
    <property type="entry name" value="GT4_PimA-like"/>
    <property type="match status" value="1"/>
</dbReference>
<reference evidence="3 4" key="1">
    <citation type="submission" date="2015-04" db="EMBL/GenBank/DDBJ databases">
        <title>Taxonomic description and genome sequence of Salinicoccus sediminis sp. nov., a novel hyper halotolerant bacterium isolated from marine sediment.</title>
        <authorList>
            <person name="Mathan Kumar R."/>
            <person name="Kaur G."/>
            <person name="Kumar N."/>
            <person name="Kumar A."/>
            <person name="Singh N.K."/>
            <person name="Kaur N."/>
            <person name="Mayilraj S."/>
        </authorList>
    </citation>
    <scope>NUCLEOTIDE SEQUENCE [LARGE SCALE GENOMIC DNA]</scope>
    <source>
        <strain evidence="3 4">SV-16</strain>
    </source>
</reference>
<evidence type="ECO:0000259" key="1">
    <source>
        <dbReference type="Pfam" id="PF00534"/>
    </source>
</evidence>